<keyword evidence="1" id="KW-0472">Membrane</keyword>
<feature type="transmembrane region" description="Helical" evidence="1">
    <location>
        <begin position="46"/>
        <end position="63"/>
    </location>
</feature>
<proteinExistence type="predicted"/>
<organism evidence="2 3">
    <name type="scientific">Clostridium estertheticum</name>
    <dbReference type="NCBI Taxonomy" id="238834"/>
    <lineage>
        <taxon>Bacteria</taxon>
        <taxon>Bacillati</taxon>
        <taxon>Bacillota</taxon>
        <taxon>Clostridia</taxon>
        <taxon>Eubacteriales</taxon>
        <taxon>Clostridiaceae</taxon>
        <taxon>Clostridium</taxon>
    </lineage>
</organism>
<reference evidence="2 3" key="1">
    <citation type="submission" date="2020-05" db="EMBL/GenBank/DDBJ databases">
        <title>Complete genome of Clostridium estertheticum subspecies estertheticum, isolated from Vacuum packed lamb meat from New Zealand imported to Switzerland.</title>
        <authorList>
            <person name="Wambui J."/>
            <person name="Stevens M.J.A."/>
            <person name="Stephan R."/>
        </authorList>
    </citation>
    <scope>NUCLEOTIDE SEQUENCE [LARGE SCALE GENOMIC DNA]</scope>
    <source>
        <strain evidence="2 3">CEST001</strain>
    </source>
</reference>
<keyword evidence="1" id="KW-1133">Transmembrane helix</keyword>
<evidence type="ECO:0000256" key="1">
    <source>
        <dbReference type="SAM" id="Phobius"/>
    </source>
</evidence>
<evidence type="ECO:0000313" key="3">
    <source>
        <dbReference type="Proteomes" id="UP000531659"/>
    </source>
</evidence>
<dbReference type="EMBL" id="JABEYB010000007">
    <property type="protein sequence ID" value="NNU76359.1"/>
    <property type="molecule type" value="Genomic_DNA"/>
</dbReference>
<keyword evidence="1" id="KW-0812">Transmembrane</keyword>
<dbReference type="AlphaFoldDB" id="A0A7Y3SW16"/>
<gene>
    <name evidence="2" type="ORF">HLQ16_10490</name>
</gene>
<dbReference type="RefSeq" id="WP_171297048.1">
    <property type="nucleotide sequence ID" value="NZ_CP087098.1"/>
</dbReference>
<evidence type="ECO:0000313" key="2">
    <source>
        <dbReference type="EMBL" id="NNU76359.1"/>
    </source>
</evidence>
<name>A0A7Y3SW16_9CLOT</name>
<accession>A0A7Y3SW16</accession>
<comment type="caution">
    <text evidence="2">The sequence shown here is derived from an EMBL/GenBank/DDBJ whole genome shotgun (WGS) entry which is preliminary data.</text>
</comment>
<protein>
    <submittedName>
        <fullName evidence="2">Uncharacterized protein</fullName>
    </submittedName>
</protein>
<feature type="transmembrane region" description="Helical" evidence="1">
    <location>
        <begin position="83"/>
        <end position="105"/>
    </location>
</feature>
<dbReference type="Proteomes" id="UP000531659">
    <property type="component" value="Unassembled WGS sequence"/>
</dbReference>
<sequence length="140" mass="15913">MEEESSEPKSNESKKVIYPHLETLLSVIQKEYEYESDRAKNFENRTGFLLSFAGALLVFLLTNSKFPNTIVQKLNTFRAIIPYSILIITIALTFLTIIASVFCFIRVVSIGKYNRINVNNVTPMFAKGEKEAIKMGLLLL</sequence>